<gene>
    <name evidence="2" type="ORF">RclHR1_17780008</name>
</gene>
<evidence type="ECO:0000313" key="2">
    <source>
        <dbReference type="EMBL" id="GBB90721.1"/>
    </source>
</evidence>
<proteinExistence type="predicted"/>
<feature type="compositionally biased region" description="Polar residues" evidence="1">
    <location>
        <begin position="14"/>
        <end position="24"/>
    </location>
</feature>
<sequence length="84" mass="9643">MSAPLEGKSANKPKPSNSTNNENNVIFNSCEQENTNLNKGKSVKWKEPLEEFKENEPVKQILKRPTYVINILYQDNGIYLSKRC</sequence>
<feature type="region of interest" description="Disordered" evidence="1">
    <location>
        <begin position="1"/>
        <end position="24"/>
    </location>
</feature>
<accession>A0A2Z6R178</accession>
<comment type="caution">
    <text evidence="2">The sequence shown here is derived from an EMBL/GenBank/DDBJ whole genome shotgun (WGS) entry which is preliminary data.</text>
</comment>
<organism evidence="2 3">
    <name type="scientific">Rhizophagus clarus</name>
    <dbReference type="NCBI Taxonomy" id="94130"/>
    <lineage>
        <taxon>Eukaryota</taxon>
        <taxon>Fungi</taxon>
        <taxon>Fungi incertae sedis</taxon>
        <taxon>Mucoromycota</taxon>
        <taxon>Glomeromycotina</taxon>
        <taxon>Glomeromycetes</taxon>
        <taxon>Glomerales</taxon>
        <taxon>Glomeraceae</taxon>
        <taxon>Rhizophagus</taxon>
    </lineage>
</organism>
<dbReference type="EMBL" id="BEXD01000866">
    <property type="protein sequence ID" value="GBB90721.1"/>
    <property type="molecule type" value="Genomic_DNA"/>
</dbReference>
<evidence type="ECO:0000313" key="3">
    <source>
        <dbReference type="Proteomes" id="UP000247702"/>
    </source>
</evidence>
<reference evidence="2 3" key="1">
    <citation type="submission" date="2017-11" db="EMBL/GenBank/DDBJ databases">
        <title>The genome of Rhizophagus clarus HR1 reveals common genetic basis of auxotrophy among arbuscular mycorrhizal fungi.</title>
        <authorList>
            <person name="Kobayashi Y."/>
        </authorList>
    </citation>
    <scope>NUCLEOTIDE SEQUENCE [LARGE SCALE GENOMIC DNA]</scope>
    <source>
        <strain evidence="2 3">HR1</strain>
    </source>
</reference>
<protein>
    <submittedName>
        <fullName evidence="2">Uncharacterized protein</fullName>
    </submittedName>
</protein>
<dbReference type="Proteomes" id="UP000247702">
    <property type="component" value="Unassembled WGS sequence"/>
</dbReference>
<dbReference type="AlphaFoldDB" id="A0A2Z6R178"/>
<keyword evidence="3" id="KW-1185">Reference proteome</keyword>
<evidence type="ECO:0000256" key="1">
    <source>
        <dbReference type="SAM" id="MobiDB-lite"/>
    </source>
</evidence>
<name>A0A2Z6R178_9GLOM</name>